<gene>
    <name evidence="3" type="ORF">EG68_06282</name>
</gene>
<sequence>MASLYRMVLWAWFILICSDEQQAIRLHVTPQGNILYKDVDSKLTVYGSSSGCIGICPIMCTIRSVLGYVKAEQEWYFNQSVSLEPLQPGVYILSCAFHSPLLKKVTKRLLLLNKNTTYLDCAGAPWMIYYTGYWPDHRVCCRRHPLSTDWLRKMRGSLRTVCQPTHCSSNSSLIGFTFGILYVVDMGGSNPKRVWIQCEGKFETWIYFQKPPVQILEVKIYPLEQLVFSHTVKQLTTCIGWSDENTCLEETTMHSQIRCQVNYYGHNQTNQMVNLTNFTRVMRTDNVPEGQYKISCWVHRFNISGQRTCVILHQGLYVLRCRAIPRIIYLDRNIVDLPFCLWIATVRKVWQNVLRSINALTKQVECGFYVPQVNFLNKNTTEKLTRAKLEIGLYELRCGKSLVTQNIWVADTSKHVEIRVSPSTYILNNTHYGTLEAKLFILGLSGIMNRYLQYMHPVTCRLVYSIIHQHLVWNFTDSIKLEMLLDGPMQMHCKNVDLNVSTTVQKFVVTTLNQPAKCLPPKAIDLQSPMLHRYVTCRNALLPRPLLMPITSETDQPKCIDAQKRYSFANGQFTITVAPTAPAMQPLMCSGSNKNHTIFFYDANGLRNNISSSFSFLWKPLADNSVKLRISPKQDFYVFSQTTPVKMYFYSKMISKYENRLLKETPLRCSLFIKHPSDHDAELVKEINGNTLNLQTLGVEQKSNTYLIECSAFDRLLSDTTVIIILDPRDVSLKIVGAENNILFNDAPYTFTCVLNSPVFIDPAPKPQWITLKKGGKATVYSNELRVDKNSSLGWHAHLCVYMKTWITLKKILSFVLYDKSQLTLQTKFSNRDRSFVSYMGNELPTISCVPTGVLRGDKLQVNWTLLSGNFDYQIYYNRTDTIIKMNGQRQGYATMRCSSSFESRCLSRIVILLHTGRNIMPRIVPRRRVQVRPTTIGCDLPHRPLRLDEYTLSSKSHFTVKNRLRYLQIDERAVLIQTTRQFGEITCRTIGHYLGTRLNSNHTTMVNEIIENVTLEIYPRTANFRIGGSIRCVEHNLIYDEPPIMQLLVYPDGVKPRPYYRGNITFDGDFTGGPYVVRCLLLSRSGVTFSTNHAFSIHEEPWDVFIEVIKRNNTLSHFHCQPTGYPTDNLVYSWNVNHHPGGVLMSIGKDLYITKYTVAGYLSVTCEVWSPESQNFDSLLIDHEETLASLFMKVFARKTNDRTGGYLIEEYGEQNVGNSFVYIKEADIKPIFNIVRDLLNQYAVLYELIQQSGVLHEQNTTISHAQASLLLEEQERPYSESLNSTKEEVFCSRSSKLSMQQNTSASFPKLRRCRSDPRKFVKRHE</sequence>
<dbReference type="OrthoDB" id="6243558at2759"/>
<evidence type="ECO:0000313" key="3">
    <source>
        <dbReference type="EMBL" id="KAF7255859.1"/>
    </source>
</evidence>
<comment type="caution">
    <text evidence="3">The sequence shown here is derived from an EMBL/GenBank/DDBJ whole genome shotgun (WGS) entry which is preliminary data.</text>
</comment>
<evidence type="ECO:0000256" key="1">
    <source>
        <dbReference type="SAM" id="MobiDB-lite"/>
    </source>
</evidence>
<feature type="compositionally biased region" description="Polar residues" evidence="1">
    <location>
        <begin position="1293"/>
        <end position="1307"/>
    </location>
</feature>
<feature type="chain" id="PRO_5035777248" description="Ig-like domain-containing protein" evidence="2">
    <location>
        <begin position="24"/>
        <end position="1326"/>
    </location>
</feature>
<feature type="signal peptide" evidence="2">
    <location>
        <begin position="1"/>
        <end position="23"/>
    </location>
</feature>
<organism evidence="3 4">
    <name type="scientific">Paragonimus skrjabini miyazakii</name>
    <dbReference type="NCBI Taxonomy" id="59628"/>
    <lineage>
        <taxon>Eukaryota</taxon>
        <taxon>Metazoa</taxon>
        <taxon>Spiralia</taxon>
        <taxon>Lophotrochozoa</taxon>
        <taxon>Platyhelminthes</taxon>
        <taxon>Trematoda</taxon>
        <taxon>Digenea</taxon>
        <taxon>Plagiorchiida</taxon>
        <taxon>Troglotremata</taxon>
        <taxon>Troglotrematidae</taxon>
        <taxon>Paragonimus</taxon>
    </lineage>
</organism>
<evidence type="ECO:0000256" key="2">
    <source>
        <dbReference type="SAM" id="SignalP"/>
    </source>
</evidence>
<protein>
    <recommendedName>
        <fullName evidence="5">Ig-like domain-containing protein</fullName>
    </recommendedName>
</protein>
<evidence type="ECO:0000313" key="4">
    <source>
        <dbReference type="Proteomes" id="UP000822476"/>
    </source>
</evidence>
<dbReference type="Proteomes" id="UP000822476">
    <property type="component" value="Unassembled WGS sequence"/>
</dbReference>
<dbReference type="EMBL" id="JTDE01003605">
    <property type="protein sequence ID" value="KAF7255859.1"/>
    <property type="molecule type" value="Genomic_DNA"/>
</dbReference>
<accession>A0A8S9YLW8</accession>
<keyword evidence="2" id="KW-0732">Signal</keyword>
<feature type="region of interest" description="Disordered" evidence="1">
    <location>
        <begin position="1292"/>
        <end position="1311"/>
    </location>
</feature>
<evidence type="ECO:0008006" key="5">
    <source>
        <dbReference type="Google" id="ProtNLM"/>
    </source>
</evidence>
<keyword evidence="4" id="KW-1185">Reference proteome</keyword>
<proteinExistence type="predicted"/>
<reference evidence="3" key="1">
    <citation type="submission" date="2019-07" db="EMBL/GenBank/DDBJ databases">
        <title>Annotation for the trematode Paragonimus miyazaki's.</title>
        <authorList>
            <person name="Choi Y.-J."/>
        </authorList>
    </citation>
    <scope>NUCLEOTIDE SEQUENCE</scope>
    <source>
        <strain evidence="3">Japan</strain>
    </source>
</reference>
<name>A0A8S9YLW8_9TREM</name>